<feature type="transmembrane region" description="Helical" evidence="5">
    <location>
        <begin position="89"/>
        <end position="114"/>
    </location>
</feature>
<feature type="transmembrane region" description="Helical" evidence="5">
    <location>
        <begin position="332"/>
        <end position="358"/>
    </location>
</feature>
<feature type="transmembrane region" description="Helical" evidence="5">
    <location>
        <begin position="145"/>
        <end position="166"/>
    </location>
</feature>
<dbReference type="Pfam" id="PF07690">
    <property type="entry name" value="MFS_1"/>
    <property type="match status" value="1"/>
</dbReference>
<feature type="transmembrane region" description="Helical" evidence="5">
    <location>
        <begin position="16"/>
        <end position="34"/>
    </location>
</feature>
<evidence type="ECO:0000256" key="4">
    <source>
        <dbReference type="ARBA" id="ARBA00023136"/>
    </source>
</evidence>
<keyword evidence="3 5" id="KW-1133">Transmembrane helix</keyword>
<dbReference type="GO" id="GO:0022857">
    <property type="term" value="F:transmembrane transporter activity"/>
    <property type="evidence" value="ECO:0007669"/>
    <property type="project" value="InterPro"/>
</dbReference>
<accession>A0A2P8FEK4</accession>
<feature type="transmembrane region" description="Helical" evidence="5">
    <location>
        <begin position="364"/>
        <end position="383"/>
    </location>
</feature>
<dbReference type="PANTHER" id="PTHR23514">
    <property type="entry name" value="BYPASS OF STOP CODON PROTEIN 6"/>
    <property type="match status" value="1"/>
</dbReference>
<evidence type="ECO:0000256" key="2">
    <source>
        <dbReference type="ARBA" id="ARBA00022692"/>
    </source>
</evidence>
<sequence length="387" mass="39730">MTKHTGARASASHWPGIRAVAGLFALNGALYGMWASRIPAFKDAMALNHATLGALLLLLAAGAILAFPIAGRLTDKHGAAPMSRLLGLGNALCLMAIALSPNLACLAIALFLFGATHGAMDVAMNAWAAESDRASGKTIMPAFHAVWSFGAGVGAMSGVAAIAFSLSPLPHFLIAGTAVAALTLWIANIPWQSETRPHHEGPLFPLPKGPLLLVGLLCFCSTLGEGAMADWSAIYLRDVTLASESFAAAGFAVFSCTMVVVRLSGAFLTKLFGPVIATRLSGVAALIGVTLIVGFATPHMTMVGLAFLGLGYGLVVPLAFSRAANDPDLPQAAAIARVATLSYGGILLGPPIIGFVAALSSLRVSFALLGLLAIATIWMAGVLRAPR</sequence>
<dbReference type="InterPro" id="IPR051788">
    <property type="entry name" value="MFS_Transporter"/>
</dbReference>
<feature type="transmembrane region" description="Helical" evidence="5">
    <location>
        <begin position="211"/>
        <end position="234"/>
    </location>
</feature>
<feature type="transmembrane region" description="Helical" evidence="5">
    <location>
        <begin position="246"/>
        <end position="264"/>
    </location>
</feature>
<feature type="transmembrane region" description="Helical" evidence="5">
    <location>
        <begin position="276"/>
        <end position="296"/>
    </location>
</feature>
<feature type="transmembrane region" description="Helical" evidence="5">
    <location>
        <begin position="302"/>
        <end position="320"/>
    </location>
</feature>
<dbReference type="CDD" id="cd17393">
    <property type="entry name" value="MFS_MosC_like"/>
    <property type="match status" value="1"/>
</dbReference>
<comment type="caution">
    <text evidence="6">The sequence shown here is derived from an EMBL/GenBank/DDBJ whole genome shotgun (WGS) entry which is preliminary data.</text>
</comment>
<evidence type="ECO:0000256" key="3">
    <source>
        <dbReference type="ARBA" id="ARBA00022989"/>
    </source>
</evidence>
<keyword evidence="7" id="KW-1185">Reference proteome</keyword>
<evidence type="ECO:0000256" key="5">
    <source>
        <dbReference type="SAM" id="Phobius"/>
    </source>
</evidence>
<keyword evidence="2 5" id="KW-0812">Transmembrane</keyword>
<reference evidence="6 7" key="1">
    <citation type="submission" date="2018-03" db="EMBL/GenBank/DDBJ databases">
        <title>Genomic Encyclopedia of Archaeal and Bacterial Type Strains, Phase II (KMG-II): from individual species to whole genera.</title>
        <authorList>
            <person name="Goeker M."/>
        </authorList>
    </citation>
    <scope>NUCLEOTIDE SEQUENCE [LARGE SCALE GENOMIC DNA]</scope>
    <source>
        <strain evidence="6 7">DSM 100673</strain>
    </source>
</reference>
<dbReference type="RefSeq" id="WP_106608132.1">
    <property type="nucleotide sequence ID" value="NZ_PYGJ01000004.1"/>
</dbReference>
<dbReference type="OrthoDB" id="9810941at2"/>
<dbReference type="InterPro" id="IPR011701">
    <property type="entry name" value="MFS"/>
</dbReference>
<dbReference type="InterPro" id="IPR036259">
    <property type="entry name" value="MFS_trans_sf"/>
</dbReference>
<protein>
    <submittedName>
        <fullName evidence="6">Fucose permease</fullName>
    </submittedName>
</protein>
<dbReference type="EMBL" id="PYGJ01000004">
    <property type="protein sequence ID" value="PSL20129.1"/>
    <property type="molecule type" value="Genomic_DNA"/>
</dbReference>
<dbReference type="SUPFAM" id="SSF103473">
    <property type="entry name" value="MFS general substrate transporter"/>
    <property type="match status" value="1"/>
</dbReference>
<gene>
    <name evidence="6" type="ORF">CLV88_104190</name>
</gene>
<feature type="transmembrane region" description="Helical" evidence="5">
    <location>
        <begin position="172"/>
        <end position="191"/>
    </location>
</feature>
<dbReference type="GO" id="GO:0016020">
    <property type="term" value="C:membrane"/>
    <property type="evidence" value="ECO:0007669"/>
    <property type="project" value="UniProtKB-SubCell"/>
</dbReference>
<name>A0A2P8FEK4_9RHOB</name>
<dbReference type="AlphaFoldDB" id="A0A2P8FEK4"/>
<proteinExistence type="predicted"/>
<evidence type="ECO:0000313" key="7">
    <source>
        <dbReference type="Proteomes" id="UP000240418"/>
    </source>
</evidence>
<dbReference type="Gene3D" id="1.20.1250.20">
    <property type="entry name" value="MFS general substrate transporter like domains"/>
    <property type="match status" value="2"/>
</dbReference>
<evidence type="ECO:0000313" key="6">
    <source>
        <dbReference type="EMBL" id="PSL20129.1"/>
    </source>
</evidence>
<organism evidence="6 7">
    <name type="scientific">Shimia abyssi</name>
    <dbReference type="NCBI Taxonomy" id="1662395"/>
    <lineage>
        <taxon>Bacteria</taxon>
        <taxon>Pseudomonadati</taxon>
        <taxon>Pseudomonadota</taxon>
        <taxon>Alphaproteobacteria</taxon>
        <taxon>Rhodobacterales</taxon>
        <taxon>Roseobacteraceae</taxon>
    </lineage>
</organism>
<comment type="subcellular location">
    <subcellularLocation>
        <location evidence="1">Membrane</location>
        <topology evidence="1">Multi-pass membrane protein</topology>
    </subcellularLocation>
</comment>
<feature type="transmembrane region" description="Helical" evidence="5">
    <location>
        <begin position="46"/>
        <end position="69"/>
    </location>
</feature>
<dbReference type="Proteomes" id="UP000240418">
    <property type="component" value="Unassembled WGS sequence"/>
</dbReference>
<dbReference type="PANTHER" id="PTHR23514:SF13">
    <property type="entry name" value="INNER MEMBRANE PROTEIN YBJJ"/>
    <property type="match status" value="1"/>
</dbReference>
<keyword evidence="4 5" id="KW-0472">Membrane</keyword>
<evidence type="ECO:0000256" key="1">
    <source>
        <dbReference type="ARBA" id="ARBA00004141"/>
    </source>
</evidence>